<name>A0A0F9E157_9ZZZZ</name>
<accession>A0A0F9E157</accession>
<dbReference type="EMBL" id="LAZR01029360">
    <property type="protein sequence ID" value="KKL59811.1"/>
    <property type="molecule type" value="Genomic_DNA"/>
</dbReference>
<dbReference type="AlphaFoldDB" id="A0A0F9E157"/>
<organism evidence="1">
    <name type="scientific">marine sediment metagenome</name>
    <dbReference type="NCBI Taxonomy" id="412755"/>
    <lineage>
        <taxon>unclassified sequences</taxon>
        <taxon>metagenomes</taxon>
        <taxon>ecological metagenomes</taxon>
    </lineage>
</organism>
<evidence type="ECO:0000313" key="1">
    <source>
        <dbReference type="EMBL" id="KKL59811.1"/>
    </source>
</evidence>
<feature type="non-terminal residue" evidence="1">
    <location>
        <position position="1"/>
    </location>
</feature>
<comment type="caution">
    <text evidence="1">The sequence shown here is derived from an EMBL/GenBank/DDBJ whole genome shotgun (WGS) entry which is preliminary data.</text>
</comment>
<reference evidence="1" key="1">
    <citation type="journal article" date="2015" name="Nature">
        <title>Complex archaea that bridge the gap between prokaryotes and eukaryotes.</title>
        <authorList>
            <person name="Spang A."/>
            <person name="Saw J.H."/>
            <person name="Jorgensen S.L."/>
            <person name="Zaremba-Niedzwiedzka K."/>
            <person name="Martijn J."/>
            <person name="Lind A.E."/>
            <person name="van Eijk R."/>
            <person name="Schleper C."/>
            <person name="Guy L."/>
            <person name="Ettema T.J."/>
        </authorList>
    </citation>
    <scope>NUCLEOTIDE SEQUENCE</scope>
</reference>
<protein>
    <submittedName>
        <fullName evidence="1">Uncharacterized protein</fullName>
    </submittedName>
</protein>
<gene>
    <name evidence="1" type="ORF">LCGC14_2211620</name>
</gene>
<sequence>AWFAFGGGLNQNQVDARIDEKIDLIVYRLEQIEKKLP</sequence>
<proteinExistence type="predicted"/>